<dbReference type="SUPFAM" id="SSF53649">
    <property type="entry name" value="Alkaline phosphatase-like"/>
    <property type="match status" value="1"/>
</dbReference>
<dbReference type="GO" id="GO:0016740">
    <property type="term" value="F:transferase activity"/>
    <property type="evidence" value="ECO:0007669"/>
    <property type="project" value="UniProtKB-KW"/>
</dbReference>
<dbReference type="PANTHER" id="PTHR42693:SF33">
    <property type="entry name" value="ARYLSULFATASE"/>
    <property type="match status" value="1"/>
</dbReference>
<dbReference type="InterPro" id="IPR017850">
    <property type="entry name" value="Alkaline_phosphatase_core_sf"/>
</dbReference>
<name>A0A7W3H8A5_CITFR</name>
<accession>A0A7W3H8A5</accession>
<dbReference type="Proteomes" id="UP000591803">
    <property type="component" value="Unassembled WGS sequence"/>
</dbReference>
<comment type="caution">
    <text evidence="3">The sequence shown here is derived from an EMBL/GenBank/DDBJ whole genome shotgun (WGS) entry which is preliminary data.</text>
</comment>
<proteinExistence type="inferred from homology"/>
<keyword evidence="3" id="KW-0808">Transferase</keyword>
<evidence type="ECO:0000256" key="1">
    <source>
        <dbReference type="ARBA" id="ARBA00008779"/>
    </source>
</evidence>
<reference evidence="3 4" key="1">
    <citation type="submission" date="2020-06" db="EMBL/GenBank/DDBJ databases">
        <title>REHAB project genomes.</title>
        <authorList>
            <person name="Shaw L.P."/>
        </authorList>
    </citation>
    <scope>NUCLEOTIDE SEQUENCE [LARGE SCALE GENOMIC DNA]</scope>
    <source>
        <strain evidence="3 4">RHBSTW-00116</strain>
    </source>
</reference>
<evidence type="ECO:0000259" key="2">
    <source>
        <dbReference type="Pfam" id="PF00884"/>
    </source>
</evidence>
<sequence>MNKNIIFLHLESLNQTIFSHREWFPFLSKINSQSIRFNNFISSATSSLMAFSDLLHGEDNTLEHNTHLETNITLKRRCPPLFDTLKQHGYRTAGMGYPKNWANVDSIWSETDSFNWYDTSATMLAEMRQVVSQTEPFSLYLWNLSSHLCYHDEIKKGGKNSLDRWQRGYQSMDIMIGQTIKILLDAGKLDNTIIVGFGDHGDDFWGHGFNGGYAHGIEPYTSLVHTPAFIFCPGMKSFDINHMVSMVDLHNTALNLLTIPTTPCEDNQFFALTPKRKVCFSRNLFSQQKSLHNGSPLKKGYAATNEYFHLLKVDTKYQMFLWKTDPTNQLDILSLLKYNKSAIPFIDLEKVNRQRVGGAHPHITHFFSPDMAQVIADNFHDLQQQLELWIGGKKVLR</sequence>
<dbReference type="PANTHER" id="PTHR42693">
    <property type="entry name" value="ARYLSULFATASE FAMILY MEMBER"/>
    <property type="match status" value="1"/>
</dbReference>
<dbReference type="InterPro" id="IPR000917">
    <property type="entry name" value="Sulfatase_N"/>
</dbReference>
<evidence type="ECO:0000313" key="3">
    <source>
        <dbReference type="EMBL" id="MBA8062286.1"/>
    </source>
</evidence>
<protein>
    <submittedName>
        <fullName evidence="3">Sulfatase-like hydrolase/transferase</fullName>
    </submittedName>
</protein>
<dbReference type="Gene3D" id="3.40.720.10">
    <property type="entry name" value="Alkaline Phosphatase, subunit A"/>
    <property type="match status" value="1"/>
</dbReference>
<dbReference type="Pfam" id="PF00884">
    <property type="entry name" value="Sulfatase"/>
    <property type="match status" value="1"/>
</dbReference>
<dbReference type="InterPro" id="IPR050738">
    <property type="entry name" value="Sulfatase"/>
</dbReference>
<comment type="similarity">
    <text evidence="1">Belongs to the sulfatase family.</text>
</comment>
<dbReference type="EMBL" id="JABXRI010000001">
    <property type="protein sequence ID" value="MBA8062286.1"/>
    <property type="molecule type" value="Genomic_DNA"/>
</dbReference>
<feature type="domain" description="Sulfatase N-terminal" evidence="2">
    <location>
        <begin position="3"/>
        <end position="258"/>
    </location>
</feature>
<gene>
    <name evidence="3" type="ORF">HV077_07725</name>
</gene>
<dbReference type="AlphaFoldDB" id="A0A7W3H8A5"/>
<evidence type="ECO:0000313" key="4">
    <source>
        <dbReference type="Proteomes" id="UP000591803"/>
    </source>
</evidence>
<dbReference type="GO" id="GO:0004065">
    <property type="term" value="F:arylsulfatase activity"/>
    <property type="evidence" value="ECO:0007669"/>
    <property type="project" value="TreeGrafter"/>
</dbReference>
<keyword evidence="3" id="KW-0378">Hydrolase</keyword>
<organism evidence="3 4">
    <name type="scientific">Citrobacter freundii</name>
    <dbReference type="NCBI Taxonomy" id="546"/>
    <lineage>
        <taxon>Bacteria</taxon>
        <taxon>Pseudomonadati</taxon>
        <taxon>Pseudomonadota</taxon>
        <taxon>Gammaproteobacteria</taxon>
        <taxon>Enterobacterales</taxon>
        <taxon>Enterobacteriaceae</taxon>
        <taxon>Citrobacter</taxon>
        <taxon>Citrobacter freundii complex</taxon>
    </lineage>
</organism>